<feature type="region of interest" description="Disordered" evidence="1">
    <location>
        <begin position="209"/>
        <end position="234"/>
    </location>
</feature>
<sequence length="234" mass="27183">MINIETMKRKPTEDGTEDVPPPPKKVCFYRFVEEVHFQVIEGPRRGVKRSRVNGPAIRKEKSDLKEAPPKRQKPRVVSQLEMNDEFGMDAEPIELDMTSKSMFCYRYCVFGCTANCPCRRDEVPCCPRCPCDPRSCFNRDRSKDGQQTAKSWVRSRLPMANNEWAMMEPVTVIREKKTMVKTMEEPRFKVFDDEDEDDDPEVLREEAIVATVEQDEAKTINEPTIEPEEPETVR</sequence>
<comment type="caution">
    <text evidence="2">The sequence shown here is derived from an EMBL/GenBank/DDBJ whole genome shotgun (WGS) entry which is preliminary data.</text>
</comment>
<dbReference type="EMBL" id="CADEPM010000009">
    <property type="protein sequence ID" value="CAB3409628.1"/>
    <property type="molecule type" value="Genomic_DNA"/>
</dbReference>
<evidence type="ECO:0000313" key="2">
    <source>
        <dbReference type="EMBL" id="CAB3409628.1"/>
    </source>
</evidence>
<evidence type="ECO:0000313" key="3">
    <source>
        <dbReference type="Proteomes" id="UP000494206"/>
    </source>
</evidence>
<protein>
    <submittedName>
        <fullName evidence="2">Uncharacterized protein</fullName>
    </submittedName>
</protein>
<feature type="compositionally biased region" description="Basic and acidic residues" evidence="1">
    <location>
        <begin position="57"/>
        <end position="69"/>
    </location>
</feature>
<feature type="region of interest" description="Disordered" evidence="1">
    <location>
        <begin position="1"/>
        <end position="23"/>
    </location>
</feature>
<feature type="compositionally biased region" description="Basic and acidic residues" evidence="1">
    <location>
        <begin position="1"/>
        <end position="13"/>
    </location>
</feature>
<accession>A0A8S1F709</accession>
<feature type="compositionally biased region" description="Acidic residues" evidence="1">
    <location>
        <begin position="225"/>
        <end position="234"/>
    </location>
</feature>
<keyword evidence="3" id="KW-1185">Reference proteome</keyword>
<feature type="region of interest" description="Disordered" evidence="1">
    <location>
        <begin position="43"/>
        <end position="76"/>
    </location>
</feature>
<reference evidence="2 3" key="1">
    <citation type="submission" date="2020-04" db="EMBL/GenBank/DDBJ databases">
        <authorList>
            <person name="Laetsch R D."/>
            <person name="Stevens L."/>
            <person name="Kumar S."/>
            <person name="Blaxter L. M."/>
        </authorList>
    </citation>
    <scope>NUCLEOTIDE SEQUENCE [LARGE SCALE GENOMIC DNA]</scope>
</reference>
<proteinExistence type="predicted"/>
<dbReference type="Proteomes" id="UP000494206">
    <property type="component" value="Unassembled WGS sequence"/>
</dbReference>
<organism evidence="2 3">
    <name type="scientific">Caenorhabditis bovis</name>
    <dbReference type="NCBI Taxonomy" id="2654633"/>
    <lineage>
        <taxon>Eukaryota</taxon>
        <taxon>Metazoa</taxon>
        <taxon>Ecdysozoa</taxon>
        <taxon>Nematoda</taxon>
        <taxon>Chromadorea</taxon>
        <taxon>Rhabditida</taxon>
        <taxon>Rhabditina</taxon>
        <taxon>Rhabditomorpha</taxon>
        <taxon>Rhabditoidea</taxon>
        <taxon>Rhabditidae</taxon>
        <taxon>Peloderinae</taxon>
        <taxon>Caenorhabditis</taxon>
    </lineage>
</organism>
<dbReference type="AlphaFoldDB" id="A0A8S1F709"/>
<evidence type="ECO:0000256" key="1">
    <source>
        <dbReference type="SAM" id="MobiDB-lite"/>
    </source>
</evidence>
<gene>
    <name evidence="2" type="ORF">CBOVIS_LOCUS11261</name>
</gene>
<name>A0A8S1F709_9PELO</name>